<proteinExistence type="predicted"/>
<accession>A0ACB7JAJ2</accession>
<evidence type="ECO:0000313" key="2">
    <source>
        <dbReference type="Proteomes" id="UP000824881"/>
    </source>
</evidence>
<name>A0ACB7JAJ2_PLECO</name>
<dbReference type="EMBL" id="WQMT02000001">
    <property type="protein sequence ID" value="KAG9227104.1"/>
    <property type="molecule type" value="Genomic_DNA"/>
</dbReference>
<evidence type="ECO:0000313" key="1">
    <source>
        <dbReference type="EMBL" id="KAG9227104.1"/>
    </source>
</evidence>
<keyword evidence="2" id="KW-1185">Reference proteome</keyword>
<comment type="caution">
    <text evidence="1">The sequence shown here is derived from an EMBL/GenBank/DDBJ whole genome shotgun (WGS) entry which is preliminary data.</text>
</comment>
<protein>
    <submittedName>
        <fullName evidence="1">Uncharacterized protein</fullName>
    </submittedName>
</protein>
<reference evidence="1 2" key="1">
    <citation type="journal article" date="2021" name="Appl. Environ. Microbiol.">
        <title>Genetic linkage and physical mapping for an oyster mushroom Pleurotus cornucopiae and QTL analysis for the trait cap color.</title>
        <authorList>
            <person name="Zhang Y."/>
            <person name="Gao W."/>
            <person name="Sonnenberg A."/>
            <person name="Chen Q."/>
            <person name="Zhang J."/>
            <person name="Huang C."/>
        </authorList>
    </citation>
    <scope>NUCLEOTIDE SEQUENCE [LARGE SCALE GENOMIC DNA]</scope>
    <source>
        <strain evidence="1">CCMSSC00406</strain>
    </source>
</reference>
<gene>
    <name evidence="1" type="ORF">CCMSSC00406_0009636</name>
</gene>
<sequence length="439" mass="48364">MQLTALVIRDHWHTVSEACYKDSLLAAWSSRWPARAIASGFSSASNTTSQAMSLTQESDLQWDALYQADAIDRRNYLGPLIIGSILELALFGILMMQIRTYSRRACHDNRLLRLTAWASFLCALTLTVAVFVDARYRCIVGSTLLIQDAANVSSKIATLMLALGASSFRLPLVSNRVVSVRAEFAMAMAVFVVEVHAQMFFAWRIRELTRKRTRWVAVLVACLGTMAFGACIAANVHAWALRPPQFPNDAQASRDYDFIHSPSPYSTWIKYSSTAIWMGANVACNLTITATLAQALYPALRDAAIGEKRPKIGTLLRLTFETGIVNTVFAIVMTGLLFSEAPATQYLRYIFYYPSGVLYSSWLLASLSACSSKRSKPSPSVNITGTKSTHLGELRFQTNAQPLDGLTVTILSTVDEDRGSEEQSSVEEGDETLAPPPSR</sequence>
<organism evidence="1 2">
    <name type="scientific">Pleurotus cornucopiae</name>
    <name type="common">Cornucopia mushroom</name>
    <dbReference type="NCBI Taxonomy" id="5321"/>
    <lineage>
        <taxon>Eukaryota</taxon>
        <taxon>Fungi</taxon>
        <taxon>Dikarya</taxon>
        <taxon>Basidiomycota</taxon>
        <taxon>Agaricomycotina</taxon>
        <taxon>Agaricomycetes</taxon>
        <taxon>Agaricomycetidae</taxon>
        <taxon>Agaricales</taxon>
        <taxon>Pleurotineae</taxon>
        <taxon>Pleurotaceae</taxon>
        <taxon>Pleurotus</taxon>
    </lineage>
</organism>
<dbReference type="Proteomes" id="UP000824881">
    <property type="component" value="Unassembled WGS sequence"/>
</dbReference>